<evidence type="ECO:0000259" key="4">
    <source>
        <dbReference type="Pfam" id="PF25967"/>
    </source>
</evidence>
<evidence type="ECO:0000256" key="2">
    <source>
        <dbReference type="SAM" id="MobiDB-lite"/>
    </source>
</evidence>
<dbReference type="PANTHER" id="PTHR30469:SF15">
    <property type="entry name" value="HLYD FAMILY OF SECRETION PROTEINS"/>
    <property type="match status" value="1"/>
</dbReference>
<dbReference type="Proteomes" id="UP001220064">
    <property type="component" value="Chromosome"/>
</dbReference>
<dbReference type="PANTHER" id="PTHR30469">
    <property type="entry name" value="MULTIDRUG RESISTANCE PROTEIN MDTA"/>
    <property type="match status" value="1"/>
</dbReference>
<dbReference type="Gene3D" id="2.40.30.170">
    <property type="match status" value="1"/>
</dbReference>
<evidence type="ECO:0000259" key="5">
    <source>
        <dbReference type="Pfam" id="PF25990"/>
    </source>
</evidence>
<protein>
    <submittedName>
        <fullName evidence="6">Macrolide export protein MacA</fullName>
    </submittedName>
</protein>
<dbReference type="InterPro" id="IPR058627">
    <property type="entry name" value="MdtA-like_C"/>
</dbReference>
<dbReference type="Pfam" id="PF25990">
    <property type="entry name" value="Beta-barrel_YknX"/>
    <property type="match status" value="1"/>
</dbReference>
<accession>A0ABY7U5C5</accession>
<feature type="region of interest" description="Disordered" evidence="2">
    <location>
        <begin position="260"/>
        <end position="299"/>
    </location>
</feature>
<dbReference type="SUPFAM" id="SSF111369">
    <property type="entry name" value="HlyD-like secretion proteins"/>
    <property type="match status" value="1"/>
</dbReference>
<sequence>MAIDAARPVEKRSKSKKIWWIIGSILLALILLAALAAFALRGGSSGGSDSAALSPSDLTKVEKKDFTTTLSGTGDISADREATLTTQLTGPVTSVEAAVGDRVAPQQVLAYIDTSKEEQELASQKASQNAELGESEEQFQQAQQELQELQNARAQAATEEEGVDLQNQVNAASRRVDRAWEQLTTARDSAQSQNNSLQVAINSGQVATPIGGVVTSADAHRGSPAEGPLFTVADDSSLKLTVMVKEADISTVKEGNRVTFTSPSAPGKEFEGTVSSISPVAGDSIPGHSTKGNMPGSDIESEEKAQFPVEIMVDGDHEGLRIGSTGKAKITTSEEKNATTIPLTAVTPDEDKTYVLAVTGEGDNARVEKREVTIGAKNNLDALVKDGLKPGDRVITQVKDHQDLDGQTVDLGEA</sequence>
<evidence type="ECO:0000313" key="7">
    <source>
        <dbReference type="Proteomes" id="UP001220064"/>
    </source>
</evidence>
<feature type="transmembrane region" description="Helical" evidence="3">
    <location>
        <begin position="18"/>
        <end position="40"/>
    </location>
</feature>
<evidence type="ECO:0000256" key="3">
    <source>
        <dbReference type="SAM" id="Phobius"/>
    </source>
</evidence>
<dbReference type="Gene3D" id="2.40.420.20">
    <property type="match status" value="1"/>
</dbReference>
<dbReference type="InterPro" id="IPR006143">
    <property type="entry name" value="RND_pump_MFP"/>
</dbReference>
<feature type="domain" description="YknX-like beta-barrel" evidence="5">
    <location>
        <begin position="241"/>
        <end position="325"/>
    </location>
</feature>
<keyword evidence="3" id="KW-0812">Transmembrane</keyword>
<dbReference type="NCBIfam" id="TIGR01730">
    <property type="entry name" value="RND_mfp"/>
    <property type="match status" value="1"/>
</dbReference>
<feature type="compositionally biased region" description="Polar residues" evidence="2">
    <location>
        <begin position="121"/>
        <end position="130"/>
    </location>
</feature>
<feature type="domain" description="Multidrug resistance protein MdtA-like C-terminal permuted SH3" evidence="4">
    <location>
        <begin position="337"/>
        <end position="397"/>
    </location>
</feature>
<keyword evidence="7" id="KW-1185">Reference proteome</keyword>
<dbReference type="RefSeq" id="WP_022862681.1">
    <property type="nucleotide sequence ID" value="NZ_ATVG01000003.1"/>
</dbReference>
<comment type="similarity">
    <text evidence="1">Belongs to the membrane fusion protein (MFP) (TC 8.A.1) family.</text>
</comment>
<keyword evidence="3" id="KW-0472">Membrane</keyword>
<dbReference type="Gene3D" id="2.40.50.100">
    <property type="match status" value="1"/>
</dbReference>
<evidence type="ECO:0000313" key="6">
    <source>
        <dbReference type="EMBL" id="WCZ31885.1"/>
    </source>
</evidence>
<keyword evidence="3" id="KW-1133">Transmembrane helix</keyword>
<dbReference type="InterPro" id="IPR058636">
    <property type="entry name" value="Beta-barrel_YknX"/>
</dbReference>
<dbReference type="Pfam" id="PF25967">
    <property type="entry name" value="RND-MFP_C"/>
    <property type="match status" value="1"/>
</dbReference>
<dbReference type="EMBL" id="CP063189">
    <property type="protein sequence ID" value="WCZ31885.1"/>
    <property type="molecule type" value="Genomic_DNA"/>
</dbReference>
<reference evidence="6 7" key="1">
    <citation type="submission" date="2020-10" db="EMBL/GenBank/DDBJ databases">
        <title>Complete genome sequence of Corynebacterium massiliense DSM 45435, type strain of Corynebacterium massiliense.</title>
        <authorList>
            <person name="Busche T."/>
            <person name="Kalinowski J."/>
            <person name="Ruckert C."/>
        </authorList>
    </citation>
    <scope>NUCLEOTIDE SEQUENCE [LARGE SCALE GENOMIC DNA]</scope>
    <source>
        <strain evidence="6 7">DSM 45435</strain>
    </source>
</reference>
<proteinExistence type="inferred from homology"/>
<feature type="region of interest" description="Disordered" evidence="2">
    <location>
        <begin position="120"/>
        <end position="163"/>
    </location>
</feature>
<evidence type="ECO:0000256" key="1">
    <source>
        <dbReference type="ARBA" id="ARBA00009477"/>
    </source>
</evidence>
<feature type="compositionally biased region" description="Low complexity" evidence="2">
    <location>
        <begin position="138"/>
        <end position="157"/>
    </location>
</feature>
<name>A0ABY7U5C5_9CORY</name>
<organism evidence="6 7">
    <name type="scientific">Corynebacterium massiliense DSM 45435</name>
    <dbReference type="NCBI Taxonomy" id="1121364"/>
    <lineage>
        <taxon>Bacteria</taxon>
        <taxon>Bacillati</taxon>
        <taxon>Actinomycetota</taxon>
        <taxon>Actinomycetes</taxon>
        <taxon>Mycobacteriales</taxon>
        <taxon>Corynebacteriaceae</taxon>
        <taxon>Corynebacterium</taxon>
    </lineage>
</organism>
<gene>
    <name evidence="6" type="primary">macA</name>
    <name evidence="6" type="ORF">CMASS_02130</name>
</gene>